<dbReference type="InterPro" id="IPR025164">
    <property type="entry name" value="Toastrack_DUF4097"/>
</dbReference>
<evidence type="ECO:0000313" key="5">
    <source>
        <dbReference type="Proteomes" id="UP000217785"/>
    </source>
</evidence>
<dbReference type="Proteomes" id="UP000217785">
    <property type="component" value="Unassembled WGS sequence"/>
</dbReference>
<feature type="region of interest" description="Disordered" evidence="1">
    <location>
        <begin position="324"/>
        <end position="351"/>
    </location>
</feature>
<gene>
    <name evidence="4" type="ORF">EFBL_2322</name>
</gene>
<keyword evidence="2" id="KW-1133">Transmembrane helix</keyword>
<dbReference type="EMBL" id="BDUF01000061">
    <property type="protein sequence ID" value="GAX90684.1"/>
    <property type="molecule type" value="Genomic_DNA"/>
</dbReference>
<feature type="transmembrane region" description="Helical" evidence="2">
    <location>
        <begin position="72"/>
        <end position="92"/>
    </location>
</feature>
<accession>A0A292YQK1</accession>
<dbReference type="RefSeq" id="WP_165912745.1">
    <property type="nucleotide sequence ID" value="NZ_BDUF01000061.1"/>
</dbReference>
<dbReference type="Pfam" id="PF13349">
    <property type="entry name" value="DUF4097"/>
    <property type="match status" value="1"/>
</dbReference>
<feature type="domain" description="DUF4097" evidence="3">
    <location>
        <begin position="134"/>
        <end position="373"/>
    </location>
</feature>
<organism evidence="4 5">
    <name type="scientific">Effusibacillus lacus</name>
    <dbReference type="NCBI Taxonomy" id="1348429"/>
    <lineage>
        <taxon>Bacteria</taxon>
        <taxon>Bacillati</taxon>
        <taxon>Bacillota</taxon>
        <taxon>Bacilli</taxon>
        <taxon>Bacillales</taxon>
        <taxon>Alicyclobacillaceae</taxon>
        <taxon>Effusibacillus</taxon>
    </lineage>
</organism>
<evidence type="ECO:0000259" key="3">
    <source>
        <dbReference type="Pfam" id="PF13349"/>
    </source>
</evidence>
<reference evidence="5" key="1">
    <citation type="submission" date="2017-07" db="EMBL/GenBank/DDBJ databases">
        <title>Draft genome sequence of Effusibacillus lacus strain skLN1.</title>
        <authorList>
            <person name="Watanabe M."/>
            <person name="Kojima H."/>
            <person name="Fukui M."/>
        </authorList>
    </citation>
    <scope>NUCLEOTIDE SEQUENCE [LARGE SCALE GENOMIC DNA]</scope>
    <source>
        <strain evidence="5">skLN1</strain>
    </source>
</reference>
<dbReference type="AlphaFoldDB" id="A0A292YQK1"/>
<name>A0A292YQK1_9BACL</name>
<keyword evidence="5" id="KW-1185">Reference proteome</keyword>
<protein>
    <recommendedName>
        <fullName evidence="3">DUF4097 domain-containing protein</fullName>
    </recommendedName>
</protein>
<feature type="transmembrane region" description="Helical" evidence="2">
    <location>
        <begin position="35"/>
        <end position="52"/>
    </location>
</feature>
<evidence type="ECO:0000256" key="1">
    <source>
        <dbReference type="SAM" id="MobiDB-lite"/>
    </source>
</evidence>
<proteinExistence type="predicted"/>
<evidence type="ECO:0000256" key="2">
    <source>
        <dbReference type="SAM" id="Phobius"/>
    </source>
</evidence>
<keyword evidence="2" id="KW-0472">Membrane</keyword>
<keyword evidence="2" id="KW-0812">Transmembrane</keyword>
<feature type="transmembrane region" description="Helical" evidence="2">
    <location>
        <begin position="6"/>
        <end position="23"/>
    </location>
</feature>
<comment type="caution">
    <text evidence="4">The sequence shown here is derived from an EMBL/GenBank/DDBJ whole genome shotgun (WGS) entry which is preliminary data.</text>
</comment>
<sequence>MPKKVGIIPLAITLIVLGLSIILTKVTGVDWFGKALNFWPLVLIAIGAEILWRQSRSRNGEGPAWKLDGKSIFLLILVLAISGVVHGVNSVATSYHKDGIRGIISAFEGFGPGQLVTLQDQDLALAGAESLLIENPVGKIRVEGTDGDKVHLRADANVHLLDRTAAEERAKQIEIRVQDGKNAKIIVEDRAGIQRMNPPSVRLTLQVPKRMAIITKGKMGEVEVAGVASVNAESDTGRVAVEKIQNLAKIRTNMGEIKATEVGSADLESDMGRVDLREVKGNVKARTDKGEVKVQTSTPVAGDWELKTDMGRISVTFPANSSVRFEGKTDKGSISGLSGPEGRVNGPGPRATQTFGEGKYRIYAETNLGSIEVQN</sequence>
<evidence type="ECO:0000313" key="4">
    <source>
        <dbReference type="EMBL" id="GAX90684.1"/>
    </source>
</evidence>